<dbReference type="RefSeq" id="WP_026799341.1">
    <property type="nucleotide sequence ID" value="NZ_AULI01000002.1"/>
</dbReference>
<accession>A0A0A5GJ51</accession>
<dbReference type="STRING" id="1385510.GCA_000425205_00555"/>
<keyword evidence="8" id="KW-1185">Reference proteome</keyword>
<dbReference type="NCBIfam" id="TIGR00629">
    <property type="entry name" value="uvde"/>
    <property type="match status" value="1"/>
</dbReference>
<sequence length="328" mass="38132">MTLYRFGYVAMSNELSNASPNQTMTYAQFSKLEDREAAIHKLERIAKSNLHNCLRLLRHNRANEVDFFRLSSRLVPLATHEELKGWNYIQPIKEELLELGSYAQEHGMRIDFHPDHFVVLNTKEEKKFKASLTVLQYHYRLLKGMGIDPTHRCVLHLGGMKESKEASLEQFISNWAHVPRGLQQMIMLENDDKLYNVEDLLYVCEKVNIPLVFDLHHHKANEGSIAWTENWNRIVNTWSHSPLPIKIHLSSPKSQEEYRSHADFVDLSMVDEFTKHTAGTADVIHCMLEAKQKDNALFKLCDELATHEDYEQQSRANFIRLPSHHSTS</sequence>
<dbReference type="InterPro" id="IPR004601">
    <property type="entry name" value="UvdE"/>
</dbReference>
<dbReference type="GO" id="GO:0009411">
    <property type="term" value="P:response to UV"/>
    <property type="evidence" value="ECO:0007669"/>
    <property type="project" value="InterPro"/>
</dbReference>
<proteinExistence type="predicted"/>
<keyword evidence="6" id="KW-0234">DNA repair</keyword>
<keyword evidence="4" id="KW-0228">DNA excision</keyword>
<gene>
    <name evidence="7" type="ORF">N781_02910</name>
</gene>
<dbReference type="Proteomes" id="UP000030528">
    <property type="component" value="Unassembled WGS sequence"/>
</dbReference>
<dbReference type="GO" id="GO:0004519">
    <property type="term" value="F:endonuclease activity"/>
    <property type="evidence" value="ECO:0007669"/>
    <property type="project" value="UniProtKB-KW"/>
</dbReference>
<keyword evidence="2 7" id="KW-0255">Endonuclease</keyword>
<evidence type="ECO:0000256" key="4">
    <source>
        <dbReference type="ARBA" id="ARBA00022769"/>
    </source>
</evidence>
<keyword evidence="3" id="KW-0227">DNA damage</keyword>
<dbReference type="eggNOG" id="COG4294">
    <property type="taxonomic scope" value="Bacteria"/>
</dbReference>
<dbReference type="Gene3D" id="3.20.20.150">
    <property type="entry name" value="Divalent-metal-dependent TIM barrel enzymes"/>
    <property type="match status" value="1"/>
</dbReference>
<evidence type="ECO:0000256" key="6">
    <source>
        <dbReference type="ARBA" id="ARBA00023204"/>
    </source>
</evidence>
<evidence type="ECO:0000313" key="8">
    <source>
        <dbReference type="Proteomes" id="UP000030528"/>
    </source>
</evidence>
<evidence type="ECO:0000256" key="3">
    <source>
        <dbReference type="ARBA" id="ARBA00022763"/>
    </source>
</evidence>
<comment type="caution">
    <text evidence="7">The sequence shown here is derived from an EMBL/GenBank/DDBJ whole genome shotgun (WGS) entry which is preliminary data.</text>
</comment>
<evidence type="ECO:0000256" key="5">
    <source>
        <dbReference type="ARBA" id="ARBA00022801"/>
    </source>
</evidence>
<keyword evidence="5" id="KW-0378">Hydrolase</keyword>
<dbReference type="AlphaFoldDB" id="A0A0A5GJ51"/>
<dbReference type="GO" id="GO:0016787">
    <property type="term" value="F:hydrolase activity"/>
    <property type="evidence" value="ECO:0007669"/>
    <property type="project" value="UniProtKB-KW"/>
</dbReference>
<dbReference type="PANTHER" id="PTHR31290:SF5">
    <property type="entry name" value="UV-DAMAGE ENDONUCLEASE"/>
    <property type="match status" value="1"/>
</dbReference>
<dbReference type="PANTHER" id="PTHR31290">
    <property type="entry name" value="UV-DAMAGE ENDONUCLEASE"/>
    <property type="match status" value="1"/>
</dbReference>
<evidence type="ECO:0000256" key="1">
    <source>
        <dbReference type="ARBA" id="ARBA00022722"/>
    </source>
</evidence>
<dbReference type="GO" id="GO:0006289">
    <property type="term" value="P:nucleotide-excision repair"/>
    <property type="evidence" value="ECO:0007669"/>
    <property type="project" value="InterPro"/>
</dbReference>
<dbReference type="EMBL" id="AVPE01000008">
    <property type="protein sequence ID" value="KGX91994.1"/>
    <property type="molecule type" value="Genomic_DNA"/>
</dbReference>
<reference evidence="7 8" key="1">
    <citation type="submission" date="2013-08" db="EMBL/GenBank/DDBJ databases">
        <authorList>
            <person name="Huang J."/>
            <person name="Wang G."/>
        </authorList>
    </citation>
    <scope>NUCLEOTIDE SEQUENCE [LARGE SCALE GENOMIC DNA]</scope>
    <source>
        <strain evidence="7 8">JSM 076056</strain>
    </source>
</reference>
<dbReference type="InterPro" id="IPR036237">
    <property type="entry name" value="Xyl_isomerase-like_sf"/>
</dbReference>
<evidence type="ECO:0000256" key="2">
    <source>
        <dbReference type="ARBA" id="ARBA00022759"/>
    </source>
</evidence>
<dbReference type="SUPFAM" id="SSF51658">
    <property type="entry name" value="Xylose isomerase-like"/>
    <property type="match status" value="1"/>
</dbReference>
<dbReference type="OrthoDB" id="9782576at2"/>
<name>A0A0A5GJ51_9BACI</name>
<protein>
    <submittedName>
        <fullName evidence="7">UV damage repair endonuclease</fullName>
    </submittedName>
</protein>
<keyword evidence="1" id="KW-0540">Nuclease</keyword>
<dbReference type="Pfam" id="PF03851">
    <property type="entry name" value="UvdE"/>
    <property type="match status" value="1"/>
</dbReference>
<evidence type="ECO:0000313" key="7">
    <source>
        <dbReference type="EMBL" id="KGX91994.1"/>
    </source>
</evidence>
<organism evidence="7 8">
    <name type="scientific">Pontibacillus halophilus JSM 076056 = DSM 19796</name>
    <dbReference type="NCBI Taxonomy" id="1385510"/>
    <lineage>
        <taxon>Bacteria</taxon>
        <taxon>Bacillati</taxon>
        <taxon>Bacillota</taxon>
        <taxon>Bacilli</taxon>
        <taxon>Bacillales</taxon>
        <taxon>Bacillaceae</taxon>
        <taxon>Pontibacillus</taxon>
    </lineage>
</organism>